<organism evidence="2 3">
    <name type="scientific">Acetobacter cibinongensis</name>
    <dbReference type="NCBI Taxonomy" id="146475"/>
    <lineage>
        <taxon>Bacteria</taxon>
        <taxon>Pseudomonadati</taxon>
        <taxon>Pseudomonadota</taxon>
        <taxon>Alphaproteobacteria</taxon>
        <taxon>Acetobacterales</taxon>
        <taxon>Acetobacteraceae</taxon>
        <taxon>Acetobacter</taxon>
    </lineage>
</organism>
<evidence type="ECO:0000313" key="3">
    <source>
        <dbReference type="Proteomes" id="UP000196086"/>
    </source>
</evidence>
<dbReference type="EMBL" id="JOMQ01000070">
    <property type="protein sequence ID" value="OUI99537.1"/>
    <property type="molecule type" value="Genomic_DNA"/>
</dbReference>
<name>A0A1Z5YRM3_9PROT</name>
<keyword evidence="1" id="KW-0812">Transmembrane</keyword>
<evidence type="ECO:0000313" key="2">
    <source>
        <dbReference type="EMBL" id="OUI99537.1"/>
    </source>
</evidence>
<protein>
    <submittedName>
        <fullName evidence="2">Uncharacterized protein</fullName>
    </submittedName>
</protein>
<evidence type="ECO:0000256" key="1">
    <source>
        <dbReference type="SAM" id="Phobius"/>
    </source>
</evidence>
<keyword evidence="1" id="KW-0472">Membrane</keyword>
<gene>
    <name evidence="2" type="ORF">HK14_14165</name>
</gene>
<dbReference type="Proteomes" id="UP000196086">
    <property type="component" value="Unassembled WGS sequence"/>
</dbReference>
<comment type="caution">
    <text evidence="2">The sequence shown here is derived from an EMBL/GenBank/DDBJ whole genome shotgun (WGS) entry which is preliminary data.</text>
</comment>
<reference evidence="2 3" key="1">
    <citation type="submission" date="2014-06" db="EMBL/GenBank/DDBJ databases">
        <authorList>
            <person name="Ju J."/>
            <person name="Zhang J."/>
        </authorList>
    </citation>
    <scope>NUCLEOTIDE SEQUENCE [LARGE SCALE GENOMIC DNA]</scope>
    <source>
        <strain evidence="2 3">DsW_47</strain>
    </source>
</reference>
<dbReference type="AlphaFoldDB" id="A0A1Z5YRM3"/>
<proteinExistence type="predicted"/>
<keyword evidence="1" id="KW-1133">Transmembrane helix</keyword>
<feature type="transmembrane region" description="Helical" evidence="1">
    <location>
        <begin position="6"/>
        <end position="25"/>
    </location>
</feature>
<dbReference type="OrthoDB" id="7227470at2"/>
<sequence>MTWESVLHGLTVISALGGAAALFLLGRYPTLLGNHSRLTARVVALESSLSEVRAQSATLEQVRHTLELVQRDGKNNNELLHTIIRGHMADKS</sequence>
<dbReference type="RefSeq" id="WP_086652138.1">
    <property type="nucleotide sequence ID" value="NZ_JOMQ01000070.1"/>
</dbReference>
<accession>A0A1Z5YRM3</accession>